<dbReference type="Proteomes" id="UP000886885">
    <property type="component" value="Chromosome 11D"/>
</dbReference>
<keyword evidence="4" id="KW-0472">Membrane</keyword>
<comment type="caution">
    <text evidence="6">The sequence shown here is derived from an EMBL/GenBank/DDBJ whole genome shotgun (WGS) entry which is preliminary data.</text>
</comment>
<keyword evidence="7" id="KW-1185">Reference proteome</keyword>
<name>A0A8X7YUV0_POPTO</name>
<dbReference type="InterPro" id="IPR001452">
    <property type="entry name" value="SH3_domain"/>
</dbReference>
<accession>A0A8X7YUV0</accession>
<keyword evidence="4" id="KW-0812">Transmembrane</keyword>
<dbReference type="EMBL" id="JAAWWB010000022">
    <property type="protein sequence ID" value="KAG6755028.1"/>
    <property type="molecule type" value="Genomic_DNA"/>
</dbReference>
<keyword evidence="1 2" id="KW-0728">SH3 domain</keyword>
<feature type="coiled-coil region" evidence="3">
    <location>
        <begin position="215"/>
        <end position="278"/>
    </location>
</feature>
<evidence type="ECO:0000256" key="4">
    <source>
        <dbReference type="SAM" id="Phobius"/>
    </source>
</evidence>
<evidence type="ECO:0000256" key="3">
    <source>
        <dbReference type="SAM" id="Coils"/>
    </source>
</evidence>
<dbReference type="AlphaFoldDB" id="A0A8X7YUV0"/>
<dbReference type="PANTHER" id="PTHR14167">
    <property type="entry name" value="SH3 DOMAIN-CONTAINING"/>
    <property type="match status" value="1"/>
</dbReference>
<feature type="domain" description="SH3" evidence="5">
    <location>
        <begin position="349"/>
        <end position="410"/>
    </location>
</feature>
<evidence type="ECO:0000256" key="1">
    <source>
        <dbReference type="ARBA" id="ARBA00022443"/>
    </source>
</evidence>
<evidence type="ECO:0000313" key="7">
    <source>
        <dbReference type="Proteomes" id="UP000886885"/>
    </source>
</evidence>
<proteinExistence type="predicted"/>
<evidence type="ECO:0000259" key="5">
    <source>
        <dbReference type="PROSITE" id="PS50002"/>
    </source>
</evidence>
<keyword evidence="4" id="KW-1133">Transmembrane helix</keyword>
<dbReference type="SMART" id="SM00326">
    <property type="entry name" value="SH3"/>
    <property type="match status" value="1"/>
</dbReference>
<evidence type="ECO:0000313" key="6">
    <source>
        <dbReference type="EMBL" id="KAG6755028.1"/>
    </source>
</evidence>
<dbReference type="InterPro" id="IPR050384">
    <property type="entry name" value="Endophilin_SH3RF"/>
</dbReference>
<dbReference type="OrthoDB" id="443981at2759"/>
<evidence type="ECO:0000256" key="2">
    <source>
        <dbReference type="PROSITE-ProRule" id="PRU00192"/>
    </source>
</evidence>
<dbReference type="PANTHER" id="PTHR14167:SF77">
    <property type="entry name" value="SH3 DOMAIN-CONTAINING PROTEIN 3"/>
    <property type="match status" value="1"/>
</dbReference>
<reference evidence="6" key="1">
    <citation type="journal article" date="2020" name="bioRxiv">
        <title>Hybrid origin of Populus tomentosa Carr. identified through genome sequencing and phylogenomic analysis.</title>
        <authorList>
            <person name="An X."/>
            <person name="Gao K."/>
            <person name="Chen Z."/>
            <person name="Li J."/>
            <person name="Yang X."/>
            <person name="Yang X."/>
            <person name="Zhou J."/>
            <person name="Guo T."/>
            <person name="Zhao T."/>
            <person name="Huang S."/>
            <person name="Miao D."/>
            <person name="Khan W.U."/>
            <person name="Rao P."/>
            <person name="Ye M."/>
            <person name="Lei B."/>
            <person name="Liao W."/>
            <person name="Wang J."/>
            <person name="Ji L."/>
            <person name="Li Y."/>
            <person name="Guo B."/>
            <person name="Mustafa N.S."/>
            <person name="Li S."/>
            <person name="Yun Q."/>
            <person name="Keller S.R."/>
            <person name="Mao J."/>
            <person name="Zhang R."/>
            <person name="Strauss S.H."/>
        </authorList>
    </citation>
    <scope>NUCLEOTIDE SEQUENCE</scope>
    <source>
        <strain evidence="6">GM15</strain>
        <tissue evidence="6">Leaf</tissue>
    </source>
</reference>
<gene>
    <name evidence="6" type="ORF">POTOM_040841</name>
</gene>
<sequence length="420" mass="46798">MDALRKQASKLREQVAKQQEIWLKLFIGVCLLMGFDSGASVFHGVNCWVQLFANNFGILGGVDEEGLRERLAAPSLHPQKESRIPGTRAVIKQFSGTGYESSDVMVIDEVEMHRHQQLEKMYSLTRAGKDFQKDIIKAAESFTAIGYKHIEAGTKLSEDCCRYGTENINENILAKAAAIYGDAHKHVDQEHEDLNRLLFSQILDPLRAMITDSPLEDARHLAQRYSRMRQEAETQAAEVSRRQARVRESPIPENIAKLHAAEAKMQEIKANMAVLGKEAAAALAAVEAQQHRLTFQRLVAMVEGEKNHHLRIAAILSEVEAEMVSEKQQKESAPPVILLPVIPSENGSEKTTFFLAEATHLFIAETEKELSLAVGDCIVVRKVSPTGWSEGECRGKAGWFPSAYVEKRQRIPTSLAAQAY</sequence>
<keyword evidence="3" id="KW-0175">Coiled coil</keyword>
<dbReference type="Pfam" id="PF07653">
    <property type="entry name" value="SH3_2"/>
    <property type="match status" value="1"/>
</dbReference>
<feature type="transmembrane region" description="Helical" evidence="4">
    <location>
        <begin position="21"/>
        <end position="42"/>
    </location>
</feature>
<organism evidence="6 7">
    <name type="scientific">Populus tomentosa</name>
    <name type="common">Chinese white poplar</name>
    <dbReference type="NCBI Taxonomy" id="118781"/>
    <lineage>
        <taxon>Eukaryota</taxon>
        <taxon>Viridiplantae</taxon>
        <taxon>Streptophyta</taxon>
        <taxon>Embryophyta</taxon>
        <taxon>Tracheophyta</taxon>
        <taxon>Spermatophyta</taxon>
        <taxon>Magnoliopsida</taxon>
        <taxon>eudicotyledons</taxon>
        <taxon>Gunneridae</taxon>
        <taxon>Pentapetalae</taxon>
        <taxon>rosids</taxon>
        <taxon>fabids</taxon>
        <taxon>Malpighiales</taxon>
        <taxon>Salicaceae</taxon>
        <taxon>Saliceae</taxon>
        <taxon>Populus</taxon>
    </lineage>
</organism>
<protein>
    <recommendedName>
        <fullName evidence="5">SH3 domain-containing protein</fullName>
    </recommendedName>
</protein>
<dbReference type="PROSITE" id="PS50002">
    <property type="entry name" value="SH3"/>
    <property type="match status" value="1"/>
</dbReference>